<dbReference type="EMBL" id="CAEKKB010000008">
    <property type="protein sequence ID" value="CAB4321677.1"/>
    <property type="molecule type" value="Genomic_DNA"/>
</dbReference>
<gene>
    <name evidence="2" type="ORF">CURHAP_LOCUS51625</name>
    <name evidence="3" type="ORF">CURHAP_LOCUS51668</name>
    <name evidence="4" type="ORF">CURHAP_LOCUS51671</name>
    <name evidence="5" type="ORF">CURHAP_LOCUS51674</name>
    <name evidence="6" type="ORF">ORAREDHAP_LOCUS50889</name>
    <name evidence="7" type="ORF">ORAREDHAP_LOCUS50909</name>
    <name evidence="8" type="ORF">ORAREDHAP_LOCUS50912</name>
    <name evidence="9" type="ORF">ORAREDHAP_LOCUS50915</name>
</gene>
<dbReference type="EMBL" id="CAEKDK010000008">
    <property type="protein sequence ID" value="CAB4291376.1"/>
    <property type="molecule type" value="Genomic_DNA"/>
</dbReference>
<accession>A0A6J5VR03</accession>
<protein>
    <recommendedName>
        <fullName evidence="12">NB-ARC domain-containing protein</fullName>
    </recommendedName>
</protein>
<dbReference type="Proteomes" id="UP000507245">
    <property type="component" value="Unassembled WGS sequence"/>
</dbReference>
<evidence type="ECO:0000313" key="7">
    <source>
        <dbReference type="EMBL" id="CAB4321688.1"/>
    </source>
</evidence>
<name>A0A6J5VR03_PRUAR</name>
<dbReference type="EMBL" id="CAEKKB010000008">
    <property type="protein sequence ID" value="CAB4321688.1"/>
    <property type="molecule type" value="Genomic_DNA"/>
</dbReference>
<evidence type="ECO:0000313" key="9">
    <source>
        <dbReference type="EMBL" id="CAB4321690.1"/>
    </source>
</evidence>
<feature type="region of interest" description="Disordered" evidence="1">
    <location>
        <begin position="49"/>
        <end position="70"/>
    </location>
</feature>
<dbReference type="OrthoDB" id="851662at2759"/>
<evidence type="ECO:0000313" key="2">
    <source>
        <dbReference type="EMBL" id="CAB4291348.1"/>
    </source>
</evidence>
<dbReference type="EMBL" id="CAEKKB010000008">
    <property type="protein sequence ID" value="CAB4321689.1"/>
    <property type="molecule type" value="Genomic_DNA"/>
</dbReference>
<reference evidence="5 10" key="2">
    <citation type="submission" date="2020-05" db="EMBL/GenBank/DDBJ databases">
        <authorList>
            <person name="Campoy J."/>
            <person name="Schneeberger K."/>
            <person name="Spophaly S."/>
        </authorList>
    </citation>
    <scope>NUCLEOTIDE SEQUENCE [LARGE SCALE GENOMIC DNA]</scope>
    <source>
        <strain evidence="5">PruArmRojPasFocal</strain>
    </source>
</reference>
<reference evidence="11" key="1">
    <citation type="journal article" date="2020" name="Genome Biol.">
        <title>Gamete binning: chromosome-level and haplotype-resolved genome assembly enabled by high-throughput single-cell sequencing of gamete genomes.</title>
        <authorList>
            <person name="Campoy J.A."/>
            <person name="Sun H."/>
            <person name="Goel M."/>
            <person name="Jiao W.-B."/>
            <person name="Folz-Donahue K."/>
            <person name="Wang N."/>
            <person name="Rubio M."/>
            <person name="Liu C."/>
            <person name="Kukat C."/>
            <person name="Ruiz D."/>
            <person name="Huettel B."/>
            <person name="Schneeberger K."/>
        </authorList>
    </citation>
    <scope>NUCLEOTIDE SEQUENCE [LARGE SCALE GENOMIC DNA]</scope>
    <source>
        <strain evidence="11">cv. Rojo Pasion</strain>
    </source>
</reference>
<sequence length="70" mass="7806">MLSLGFKLLNKLQHLSIQECPELEERCRCGSGEDWSKIAHVPHEYIESPQVRQSSEVSTSGSSSVQAFSL</sequence>
<organism evidence="5 10">
    <name type="scientific">Prunus armeniaca</name>
    <name type="common">Apricot</name>
    <name type="synonym">Armeniaca vulgaris</name>
    <dbReference type="NCBI Taxonomy" id="36596"/>
    <lineage>
        <taxon>Eukaryota</taxon>
        <taxon>Viridiplantae</taxon>
        <taxon>Streptophyta</taxon>
        <taxon>Embryophyta</taxon>
        <taxon>Tracheophyta</taxon>
        <taxon>Spermatophyta</taxon>
        <taxon>Magnoliopsida</taxon>
        <taxon>eudicotyledons</taxon>
        <taxon>Gunneridae</taxon>
        <taxon>Pentapetalae</taxon>
        <taxon>rosids</taxon>
        <taxon>fabids</taxon>
        <taxon>Rosales</taxon>
        <taxon>Rosaceae</taxon>
        <taxon>Amygdaloideae</taxon>
        <taxon>Amygdaleae</taxon>
        <taxon>Prunus</taxon>
    </lineage>
</organism>
<evidence type="ECO:0000313" key="3">
    <source>
        <dbReference type="EMBL" id="CAB4291374.1"/>
    </source>
</evidence>
<evidence type="ECO:0000313" key="11">
    <source>
        <dbReference type="Proteomes" id="UP000507245"/>
    </source>
</evidence>
<dbReference type="EMBL" id="CAEKDK010000008">
    <property type="protein sequence ID" value="CAB4291374.1"/>
    <property type="molecule type" value="Genomic_DNA"/>
</dbReference>
<feature type="compositionally biased region" description="Low complexity" evidence="1">
    <location>
        <begin position="54"/>
        <end position="70"/>
    </location>
</feature>
<dbReference type="EMBL" id="CAEKDK010000008">
    <property type="protein sequence ID" value="CAB4291375.1"/>
    <property type="molecule type" value="Genomic_DNA"/>
</dbReference>
<evidence type="ECO:0000313" key="4">
    <source>
        <dbReference type="EMBL" id="CAB4291375.1"/>
    </source>
</evidence>
<dbReference type="Proteomes" id="UP000507222">
    <property type="component" value="Unassembled WGS sequence"/>
</dbReference>
<dbReference type="EMBL" id="CAEKKB010000008">
    <property type="protein sequence ID" value="CAB4321690.1"/>
    <property type="molecule type" value="Genomic_DNA"/>
</dbReference>
<evidence type="ECO:0008006" key="12">
    <source>
        <dbReference type="Google" id="ProtNLM"/>
    </source>
</evidence>
<evidence type="ECO:0000313" key="8">
    <source>
        <dbReference type="EMBL" id="CAB4321689.1"/>
    </source>
</evidence>
<evidence type="ECO:0000313" key="10">
    <source>
        <dbReference type="Proteomes" id="UP000507222"/>
    </source>
</evidence>
<evidence type="ECO:0000256" key="1">
    <source>
        <dbReference type="SAM" id="MobiDB-lite"/>
    </source>
</evidence>
<keyword evidence="11" id="KW-1185">Reference proteome</keyword>
<evidence type="ECO:0000313" key="5">
    <source>
        <dbReference type="EMBL" id="CAB4291376.1"/>
    </source>
</evidence>
<proteinExistence type="predicted"/>
<evidence type="ECO:0000313" key="6">
    <source>
        <dbReference type="EMBL" id="CAB4321677.1"/>
    </source>
</evidence>
<dbReference type="EMBL" id="CAEKDK010000008">
    <property type="protein sequence ID" value="CAB4291348.1"/>
    <property type="molecule type" value="Genomic_DNA"/>
</dbReference>
<dbReference type="AlphaFoldDB" id="A0A6J5VR03"/>